<feature type="transmembrane region" description="Helical" evidence="5">
    <location>
        <begin position="81"/>
        <end position="102"/>
    </location>
</feature>
<dbReference type="SUPFAM" id="SSF103481">
    <property type="entry name" value="Multidrug resistance efflux transporter EmrE"/>
    <property type="match status" value="2"/>
</dbReference>
<dbReference type="PANTHER" id="PTHR22911">
    <property type="entry name" value="ACYL-MALONYL CONDENSING ENZYME-RELATED"/>
    <property type="match status" value="1"/>
</dbReference>
<comment type="caution">
    <text evidence="7">The sequence shown here is derived from an EMBL/GenBank/DDBJ whole genome shotgun (WGS) entry which is preliminary data.</text>
</comment>
<feature type="domain" description="EamA" evidence="6">
    <location>
        <begin position="139"/>
        <end position="266"/>
    </location>
</feature>
<feature type="transmembrane region" description="Helical" evidence="5">
    <location>
        <begin position="165"/>
        <end position="185"/>
    </location>
</feature>
<organism evidence="7">
    <name type="scientific">mine drainage metagenome</name>
    <dbReference type="NCBI Taxonomy" id="410659"/>
    <lineage>
        <taxon>unclassified sequences</taxon>
        <taxon>metagenomes</taxon>
        <taxon>ecological metagenomes</taxon>
    </lineage>
</organism>
<feature type="transmembrane region" description="Helical" evidence="5">
    <location>
        <begin position="225"/>
        <end position="245"/>
    </location>
</feature>
<evidence type="ECO:0000256" key="5">
    <source>
        <dbReference type="SAM" id="Phobius"/>
    </source>
</evidence>
<dbReference type="InterPro" id="IPR000620">
    <property type="entry name" value="EamA_dom"/>
</dbReference>
<accession>A0A1J5T8W6</accession>
<feature type="transmembrane region" description="Helical" evidence="5">
    <location>
        <begin position="197"/>
        <end position="218"/>
    </location>
</feature>
<comment type="subcellular location">
    <subcellularLocation>
        <location evidence="1">Membrane</location>
        <topology evidence="1">Multi-pass membrane protein</topology>
    </subcellularLocation>
</comment>
<gene>
    <name evidence="7" type="ORF">GALL_93680</name>
</gene>
<keyword evidence="4 5" id="KW-0472">Membrane</keyword>
<keyword evidence="2 5" id="KW-0812">Transmembrane</keyword>
<feature type="transmembrane region" description="Helical" evidence="5">
    <location>
        <begin position="58"/>
        <end position="75"/>
    </location>
</feature>
<evidence type="ECO:0000259" key="6">
    <source>
        <dbReference type="Pfam" id="PF00892"/>
    </source>
</evidence>
<feature type="transmembrane region" description="Helical" evidence="5">
    <location>
        <begin position="251"/>
        <end position="271"/>
    </location>
</feature>
<dbReference type="Pfam" id="PF00892">
    <property type="entry name" value="EamA"/>
    <property type="match status" value="2"/>
</dbReference>
<feature type="domain" description="EamA" evidence="6">
    <location>
        <begin position="1"/>
        <end position="126"/>
    </location>
</feature>
<dbReference type="InterPro" id="IPR037185">
    <property type="entry name" value="EmrE-like"/>
</dbReference>
<evidence type="ECO:0000313" key="7">
    <source>
        <dbReference type="EMBL" id="OIR08574.1"/>
    </source>
</evidence>
<sequence>MLFASLSFACMGVCVKLGAAYFSSSELVFYRCFCGLLFVAAMLLHKRTPLATPHWRSHLWRGLSGTIAMMLYFYCISTLPLASAITLNYTSAIFLTVLTLLVYKDRLHLPLTISLMLGFIGVVLLLHPTFERAQFVSGILGLASGFFAAIALMNVRQLGLMGEPAVRVVFYFNLVATLFSGVWMAQTEIHPVTLDSLWLLLGMGATATFAQVAMTHAYRVGQTQVVSTLSYSTIVFASLFGLMLWNEMLPIDSWFGIALIIGSGMLSLRLAPTHTEAT</sequence>
<evidence type="ECO:0000256" key="4">
    <source>
        <dbReference type="ARBA" id="ARBA00023136"/>
    </source>
</evidence>
<keyword evidence="3 5" id="KW-1133">Transmembrane helix</keyword>
<feature type="transmembrane region" description="Helical" evidence="5">
    <location>
        <begin position="133"/>
        <end position="153"/>
    </location>
</feature>
<dbReference type="AlphaFoldDB" id="A0A1J5T8W6"/>
<dbReference type="PANTHER" id="PTHR22911:SF6">
    <property type="entry name" value="SOLUTE CARRIER FAMILY 35 MEMBER G1"/>
    <property type="match status" value="1"/>
</dbReference>
<protein>
    <submittedName>
        <fullName evidence="7">EamA-like transporter family protein</fullName>
    </submittedName>
</protein>
<feature type="transmembrane region" description="Helical" evidence="5">
    <location>
        <begin position="28"/>
        <end position="46"/>
    </location>
</feature>
<name>A0A1J5T8W6_9ZZZZ</name>
<dbReference type="GO" id="GO:0016020">
    <property type="term" value="C:membrane"/>
    <property type="evidence" value="ECO:0007669"/>
    <property type="project" value="UniProtKB-SubCell"/>
</dbReference>
<evidence type="ECO:0000256" key="2">
    <source>
        <dbReference type="ARBA" id="ARBA00022692"/>
    </source>
</evidence>
<reference evidence="7" key="1">
    <citation type="submission" date="2016-10" db="EMBL/GenBank/DDBJ databases">
        <title>Sequence of Gallionella enrichment culture.</title>
        <authorList>
            <person name="Poehlein A."/>
            <person name="Muehling M."/>
            <person name="Daniel R."/>
        </authorList>
    </citation>
    <scope>NUCLEOTIDE SEQUENCE</scope>
</reference>
<feature type="transmembrane region" description="Helical" evidence="5">
    <location>
        <begin position="109"/>
        <end position="127"/>
    </location>
</feature>
<proteinExistence type="predicted"/>
<dbReference type="EMBL" id="MLJW01000031">
    <property type="protein sequence ID" value="OIR08574.1"/>
    <property type="molecule type" value="Genomic_DNA"/>
</dbReference>
<evidence type="ECO:0000256" key="3">
    <source>
        <dbReference type="ARBA" id="ARBA00022989"/>
    </source>
</evidence>
<evidence type="ECO:0000256" key="1">
    <source>
        <dbReference type="ARBA" id="ARBA00004141"/>
    </source>
</evidence>